<organism evidence="1 2">
    <name type="scientific">Pseudomonas monteilii</name>
    <dbReference type="NCBI Taxonomy" id="76759"/>
    <lineage>
        <taxon>Bacteria</taxon>
        <taxon>Pseudomonadati</taxon>
        <taxon>Pseudomonadota</taxon>
        <taxon>Gammaproteobacteria</taxon>
        <taxon>Pseudomonadales</taxon>
        <taxon>Pseudomonadaceae</taxon>
        <taxon>Pseudomonas</taxon>
    </lineage>
</organism>
<protein>
    <submittedName>
        <fullName evidence="1">Uncharacterized protein</fullName>
    </submittedName>
</protein>
<name>A0A7X3EZU0_9PSED</name>
<dbReference type="EMBL" id="WEIK01000003">
    <property type="protein sequence ID" value="MVF48542.1"/>
    <property type="molecule type" value="Genomic_DNA"/>
</dbReference>
<dbReference type="Proteomes" id="UP000440965">
    <property type="component" value="Unassembled WGS sequence"/>
</dbReference>
<evidence type="ECO:0000313" key="2">
    <source>
        <dbReference type="Proteomes" id="UP000440965"/>
    </source>
</evidence>
<accession>A0A7X3EZU0</accession>
<reference evidence="1 2" key="1">
    <citation type="submission" date="2019-10" db="EMBL/GenBank/DDBJ databases">
        <title>XDR Pseudomonas monteilii producing IMP-16 from LCR.</title>
        <authorList>
            <person name="Ballaben A."/>
            <person name="Doi Y."/>
        </authorList>
    </citation>
    <scope>NUCLEOTIDE SEQUENCE [LARGE SCALE GENOMIC DNA]</scope>
    <source>
        <strain evidence="1 2">597/14</strain>
    </source>
</reference>
<evidence type="ECO:0000313" key="1">
    <source>
        <dbReference type="EMBL" id="MVF48542.1"/>
    </source>
</evidence>
<proteinExistence type="predicted"/>
<comment type="caution">
    <text evidence="1">The sequence shown here is derived from an EMBL/GenBank/DDBJ whole genome shotgun (WGS) entry which is preliminary data.</text>
</comment>
<dbReference type="AlphaFoldDB" id="A0A7X3EZU0"/>
<sequence length="109" mass="10834">FCNSFALSQKPVLLVGSFSQFVNKVYMSTFAGGGGVGGGGGGGGGRGGGGVWWAPSLFFLGDRGGGGSGYGGARGGHGGTTLPQRSRQLSGFVQYSCSQWGCNLLTTTA</sequence>
<feature type="non-terminal residue" evidence="1">
    <location>
        <position position="1"/>
    </location>
</feature>
<gene>
    <name evidence="1" type="ORF">F9Z43_04100</name>
</gene>